<reference evidence="2 3" key="1">
    <citation type="submission" date="2015-04" db="EMBL/GenBank/DDBJ databases">
        <title>Complete genome sequence of Schizopora paradoxa KUC8140, a cosmopolitan wood degrader in East Asia.</title>
        <authorList>
            <consortium name="DOE Joint Genome Institute"/>
            <person name="Min B."/>
            <person name="Park H."/>
            <person name="Jang Y."/>
            <person name="Kim J.-J."/>
            <person name="Kim K.H."/>
            <person name="Pangilinan J."/>
            <person name="Lipzen A."/>
            <person name="Riley R."/>
            <person name="Grigoriev I.V."/>
            <person name="Spatafora J.W."/>
            <person name="Choi I.-G."/>
        </authorList>
    </citation>
    <scope>NUCLEOTIDE SEQUENCE [LARGE SCALE GENOMIC DNA]</scope>
    <source>
        <strain evidence="2 3">KUC8140</strain>
    </source>
</reference>
<name>A0A0H2R1Q6_9AGAM</name>
<accession>A0A0H2R1Q6</accession>
<dbReference type="EMBL" id="KQ086278">
    <property type="protein sequence ID" value="KLO05680.1"/>
    <property type="molecule type" value="Genomic_DNA"/>
</dbReference>
<dbReference type="AlphaFoldDB" id="A0A0H2R1Q6"/>
<evidence type="ECO:0000313" key="3">
    <source>
        <dbReference type="Proteomes" id="UP000053477"/>
    </source>
</evidence>
<keyword evidence="1" id="KW-1133">Transmembrane helix</keyword>
<sequence>MSFFRFSFWSKSSTTTTSEVDIEAQREQALQVASLPTLPARAHVATTSAIVSDGEDCTDAIDDFFGVTRSKEERLTPTRASRHDDPILTRVESSSSLEKDDEECTNAIDDFFGVVPPRRSTEKVEVASQLPPPYARDLETASVSLPSYSEASGSAASFEPYTIPEAFFKWGFIFPLFWPLGALLLINFHSPAELTAWYSPEESAERVRILRTAERRWAQRCALATVILVFVALVITGMVFGIMMSLKH</sequence>
<keyword evidence="1" id="KW-0472">Membrane</keyword>
<feature type="transmembrane region" description="Helical" evidence="1">
    <location>
        <begin position="221"/>
        <end position="246"/>
    </location>
</feature>
<dbReference type="Proteomes" id="UP000053477">
    <property type="component" value="Unassembled WGS sequence"/>
</dbReference>
<keyword evidence="1" id="KW-0812">Transmembrane</keyword>
<evidence type="ECO:0000313" key="2">
    <source>
        <dbReference type="EMBL" id="KLO05680.1"/>
    </source>
</evidence>
<feature type="transmembrane region" description="Helical" evidence="1">
    <location>
        <begin position="167"/>
        <end position="188"/>
    </location>
</feature>
<evidence type="ECO:0000256" key="1">
    <source>
        <dbReference type="SAM" id="Phobius"/>
    </source>
</evidence>
<gene>
    <name evidence="2" type="ORF">SCHPADRAFT_946716</name>
</gene>
<protein>
    <submittedName>
        <fullName evidence="2">Uncharacterized protein</fullName>
    </submittedName>
</protein>
<proteinExistence type="predicted"/>
<dbReference type="InParanoid" id="A0A0H2R1Q6"/>
<keyword evidence="3" id="KW-1185">Reference proteome</keyword>
<dbReference type="OrthoDB" id="3358294at2759"/>
<organism evidence="2 3">
    <name type="scientific">Schizopora paradoxa</name>
    <dbReference type="NCBI Taxonomy" id="27342"/>
    <lineage>
        <taxon>Eukaryota</taxon>
        <taxon>Fungi</taxon>
        <taxon>Dikarya</taxon>
        <taxon>Basidiomycota</taxon>
        <taxon>Agaricomycotina</taxon>
        <taxon>Agaricomycetes</taxon>
        <taxon>Hymenochaetales</taxon>
        <taxon>Schizoporaceae</taxon>
        <taxon>Schizopora</taxon>
    </lineage>
</organism>